<dbReference type="KEGG" id="dpx:DAPPUDRAFT_261890"/>
<evidence type="ECO:0000313" key="2">
    <source>
        <dbReference type="EMBL" id="EFX67274.1"/>
    </source>
</evidence>
<sequence>MRDSFNILYHYILGALVFVTQSFHYSEDFPAKVGVNRHGQMINVNKHLIGVSRQVHEYDDISNTMTPDSVENDTEIQTISKSIPAKGVPLGIPFSKFNWSDESNNITTSTGDSSDPVFVIDASAVANLPTLNDSPIPKNYNELPKRIPLESDMYNIPKININFVLDTGSQDTDMIPPSKSLEVFISRISSEIINFDAVLVTGYPRNMRDVVEYMARVELRLVQRISGVILLKDPIVQLFECDDDSANDEQGIENDVECH</sequence>
<dbReference type="InParanoid" id="E9HLW0"/>
<organism evidence="2 3">
    <name type="scientific">Daphnia pulex</name>
    <name type="common">Water flea</name>
    <dbReference type="NCBI Taxonomy" id="6669"/>
    <lineage>
        <taxon>Eukaryota</taxon>
        <taxon>Metazoa</taxon>
        <taxon>Ecdysozoa</taxon>
        <taxon>Arthropoda</taxon>
        <taxon>Crustacea</taxon>
        <taxon>Branchiopoda</taxon>
        <taxon>Diplostraca</taxon>
        <taxon>Cladocera</taxon>
        <taxon>Anomopoda</taxon>
        <taxon>Daphniidae</taxon>
        <taxon>Daphnia</taxon>
    </lineage>
</organism>
<accession>E9HLW0</accession>
<dbReference type="AlphaFoldDB" id="E9HLW0"/>
<feature type="transmembrane region" description="Helical" evidence="1">
    <location>
        <begin position="7"/>
        <end position="25"/>
    </location>
</feature>
<keyword evidence="1" id="KW-0472">Membrane</keyword>
<dbReference type="OrthoDB" id="6436361at2759"/>
<protein>
    <submittedName>
        <fullName evidence="2">Uncharacterized protein</fullName>
    </submittedName>
</protein>
<keyword evidence="1" id="KW-0812">Transmembrane</keyword>
<dbReference type="HOGENOM" id="CLU_1074641_0_0_1"/>
<name>E9HLW0_DAPPU</name>
<proteinExistence type="predicted"/>
<dbReference type="Proteomes" id="UP000000305">
    <property type="component" value="Unassembled WGS sequence"/>
</dbReference>
<keyword evidence="3" id="KW-1185">Reference proteome</keyword>
<dbReference type="EMBL" id="GL732682">
    <property type="protein sequence ID" value="EFX67274.1"/>
    <property type="molecule type" value="Genomic_DNA"/>
</dbReference>
<keyword evidence="1" id="KW-1133">Transmembrane helix</keyword>
<gene>
    <name evidence="2" type="ORF">DAPPUDRAFT_261890</name>
</gene>
<reference evidence="2 3" key="1">
    <citation type="journal article" date="2011" name="Science">
        <title>The ecoresponsive genome of Daphnia pulex.</title>
        <authorList>
            <person name="Colbourne J.K."/>
            <person name="Pfrender M.E."/>
            <person name="Gilbert D."/>
            <person name="Thomas W.K."/>
            <person name="Tucker A."/>
            <person name="Oakley T.H."/>
            <person name="Tokishita S."/>
            <person name="Aerts A."/>
            <person name="Arnold G.J."/>
            <person name="Basu M.K."/>
            <person name="Bauer D.J."/>
            <person name="Caceres C.E."/>
            <person name="Carmel L."/>
            <person name="Casola C."/>
            <person name="Choi J.H."/>
            <person name="Detter J.C."/>
            <person name="Dong Q."/>
            <person name="Dusheyko S."/>
            <person name="Eads B.D."/>
            <person name="Frohlich T."/>
            <person name="Geiler-Samerotte K.A."/>
            <person name="Gerlach D."/>
            <person name="Hatcher P."/>
            <person name="Jogdeo S."/>
            <person name="Krijgsveld J."/>
            <person name="Kriventseva E.V."/>
            <person name="Kultz D."/>
            <person name="Laforsch C."/>
            <person name="Lindquist E."/>
            <person name="Lopez J."/>
            <person name="Manak J.R."/>
            <person name="Muller J."/>
            <person name="Pangilinan J."/>
            <person name="Patwardhan R.P."/>
            <person name="Pitluck S."/>
            <person name="Pritham E.J."/>
            <person name="Rechtsteiner A."/>
            <person name="Rho M."/>
            <person name="Rogozin I.B."/>
            <person name="Sakarya O."/>
            <person name="Salamov A."/>
            <person name="Schaack S."/>
            <person name="Shapiro H."/>
            <person name="Shiga Y."/>
            <person name="Skalitzky C."/>
            <person name="Smith Z."/>
            <person name="Souvorov A."/>
            <person name="Sung W."/>
            <person name="Tang Z."/>
            <person name="Tsuchiya D."/>
            <person name="Tu H."/>
            <person name="Vos H."/>
            <person name="Wang M."/>
            <person name="Wolf Y.I."/>
            <person name="Yamagata H."/>
            <person name="Yamada T."/>
            <person name="Ye Y."/>
            <person name="Shaw J.R."/>
            <person name="Andrews J."/>
            <person name="Crease T.J."/>
            <person name="Tang H."/>
            <person name="Lucas S.M."/>
            <person name="Robertson H.M."/>
            <person name="Bork P."/>
            <person name="Koonin E.V."/>
            <person name="Zdobnov E.M."/>
            <person name="Grigoriev I.V."/>
            <person name="Lynch M."/>
            <person name="Boore J.L."/>
        </authorList>
    </citation>
    <scope>NUCLEOTIDE SEQUENCE [LARGE SCALE GENOMIC DNA]</scope>
</reference>
<evidence type="ECO:0000256" key="1">
    <source>
        <dbReference type="SAM" id="Phobius"/>
    </source>
</evidence>
<evidence type="ECO:0000313" key="3">
    <source>
        <dbReference type="Proteomes" id="UP000000305"/>
    </source>
</evidence>